<organism evidence="1 2">
    <name type="scientific">Hamiltosporidium tvaerminnensis</name>
    <dbReference type="NCBI Taxonomy" id="1176355"/>
    <lineage>
        <taxon>Eukaryota</taxon>
        <taxon>Fungi</taxon>
        <taxon>Fungi incertae sedis</taxon>
        <taxon>Microsporidia</taxon>
        <taxon>Dubosqiidae</taxon>
        <taxon>Hamiltosporidium</taxon>
    </lineage>
</organism>
<dbReference type="VEuPathDB" id="MicrosporidiaDB:CWI38_0072p0020"/>
<sequence length="222" mass="26253">MNEYKKNGFVLLLKLSNITTLKFNKFIDTYDLLNYYSSISTLIRNLKYSIYENLLTRVEIKGIWIRDLYNVFADFPSLKCLEISSYKRFRYFSKGLNRFLQHLDELIIKNTPMHIYDIQSLLPSNIKKLSLCGCKLSNFYFMACESPDFYMSFKNIHVLNEICMRPSLNYYNDPGVAFSSNLKYMNILDSDVNITNIFAKNSSNIRNLEVLKVNIFKIMRKF</sequence>
<evidence type="ECO:0000313" key="1">
    <source>
        <dbReference type="EMBL" id="TBU20426.1"/>
    </source>
</evidence>
<proteinExistence type="predicted"/>
<dbReference type="Gene3D" id="3.80.10.10">
    <property type="entry name" value="Ribonuclease Inhibitor"/>
    <property type="match status" value="1"/>
</dbReference>
<gene>
    <name evidence="1" type="ORF">CWI38_0072p0020</name>
</gene>
<dbReference type="AlphaFoldDB" id="A0A4Q9M4E9"/>
<dbReference type="InterPro" id="IPR032675">
    <property type="entry name" value="LRR_dom_sf"/>
</dbReference>
<dbReference type="EMBL" id="PITK01000072">
    <property type="protein sequence ID" value="TBU20426.1"/>
    <property type="molecule type" value="Genomic_DNA"/>
</dbReference>
<keyword evidence="2" id="KW-1185">Reference proteome</keyword>
<reference evidence="1 2" key="1">
    <citation type="submission" date="2017-12" db="EMBL/GenBank/DDBJ databases">
        <authorList>
            <person name="Pombert J.-F."/>
            <person name="Haag K.L."/>
            <person name="Ebert D."/>
        </authorList>
    </citation>
    <scope>NUCLEOTIDE SEQUENCE [LARGE SCALE GENOMIC DNA]</scope>
    <source>
        <strain evidence="1">IL-G-3</strain>
    </source>
</reference>
<comment type="caution">
    <text evidence="1">The sequence shown here is derived from an EMBL/GenBank/DDBJ whole genome shotgun (WGS) entry which is preliminary data.</text>
</comment>
<protein>
    <recommendedName>
        <fullName evidence="3">Leucine-rich repeat-containing protein</fullName>
    </recommendedName>
</protein>
<name>A0A4Q9M4E9_9MICR</name>
<evidence type="ECO:0008006" key="3">
    <source>
        <dbReference type="Google" id="ProtNLM"/>
    </source>
</evidence>
<evidence type="ECO:0000313" key="2">
    <source>
        <dbReference type="Proteomes" id="UP000292282"/>
    </source>
</evidence>
<dbReference type="SUPFAM" id="SSF52047">
    <property type="entry name" value="RNI-like"/>
    <property type="match status" value="1"/>
</dbReference>
<dbReference type="Proteomes" id="UP000292282">
    <property type="component" value="Unassembled WGS sequence"/>
</dbReference>
<accession>A0A4Q9M4E9</accession>